<dbReference type="InterPro" id="IPR036397">
    <property type="entry name" value="RNaseH_sf"/>
</dbReference>
<dbReference type="PANTHER" id="PTHR47326:SF1">
    <property type="entry name" value="HTH PSQ-TYPE DOMAIN-CONTAINING PROTEIN"/>
    <property type="match status" value="1"/>
</dbReference>
<reference evidence="1 2" key="1">
    <citation type="journal article" date="2010" name="Science">
        <title>Genomic comparison of the ants Camponotus floridanus and Harpegnathos saltator.</title>
        <authorList>
            <person name="Bonasio R."/>
            <person name="Zhang G."/>
            <person name="Ye C."/>
            <person name="Mutti N.S."/>
            <person name="Fang X."/>
            <person name="Qin N."/>
            <person name="Donahue G."/>
            <person name="Yang P."/>
            <person name="Li Q."/>
            <person name="Li C."/>
            <person name="Zhang P."/>
            <person name="Huang Z."/>
            <person name="Berger S.L."/>
            <person name="Reinberg D."/>
            <person name="Wang J."/>
            <person name="Liebig J."/>
        </authorList>
    </citation>
    <scope>NUCLEOTIDE SEQUENCE [LARGE SCALE GENOMIC DNA]</scope>
    <source>
        <strain evidence="1 2">R22 G/1</strain>
    </source>
</reference>
<dbReference type="EMBL" id="GL453191">
    <property type="protein sequence ID" value="EFN76338.1"/>
    <property type="molecule type" value="Genomic_DNA"/>
</dbReference>
<dbReference type="OMA" id="YERLAHC"/>
<keyword evidence="2" id="KW-1185">Reference proteome</keyword>
<protein>
    <submittedName>
        <fullName evidence="1">Uncharacterized protein</fullName>
    </submittedName>
</protein>
<evidence type="ECO:0000313" key="1">
    <source>
        <dbReference type="EMBL" id="EFN76338.1"/>
    </source>
</evidence>
<dbReference type="GO" id="GO:0003676">
    <property type="term" value="F:nucleic acid binding"/>
    <property type="evidence" value="ECO:0007669"/>
    <property type="project" value="InterPro"/>
</dbReference>
<dbReference type="Proteomes" id="UP000008237">
    <property type="component" value="Unassembled WGS sequence"/>
</dbReference>
<dbReference type="Gene3D" id="3.30.420.10">
    <property type="entry name" value="Ribonuclease H-like superfamily/Ribonuclease H"/>
    <property type="match status" value="1"/>
</dbReference>
<gene>
    <name evidence="1" type="ORF">EAI_14287</name>
</gene>
<dbReference type="AlphaFoldDB" id="E2C6U3"/>
<dbReference type="STRING" id="610380.E2C6U3"/>
<evidence type="ECO:0000313" key="2">
    <source>
        <dbReference type="Proteomes" id="UP000008237"/>
    </source>
</evidence>
<name>E2C6U3_HARSA</name>
<feature type="non-terminal residue" evidence="1">
    <location>
        <position position="1"/>
    </location>
</feature>
<dbReference type="InParanoid" id="E2C6U3"/>
<proteinExistence type="predicted"/>
<dbReference type="PANTHER" id="PTHR47326">
    <property type="entry name" value="TRANSPOSABLE ELEMENT TC3 TRANSPOSASE-LIKE PROTEIN"/>
    <property type="match status" value="1"/>
</dbReference>
<sequence>PAGSPDLPPLDFFFWGHIKSKVYATKPWNLEDLKNRIMQKACLITLEQISHVINSFYERLAHCQTVEGRHFEHLINEKVKNNSLKNVTYTRTHTH</sequence>
<organism evidence="2">
    <name type="scientific">Harpegnathos saltator</name>
    <name type="common">Jerdon's jumping ant</name>
    <dbReference type="NCBI Taxonomy" id="610380"/>
    <lineage>
        <taxon>Eukaryota</taxon>
        <taxon>Metazoa</taxon>
        <taxon>Ecdysozoa</taxon>
        <taxon>Arthropoda</taxon>
        <taxon>Hexapoda</taxon>
        <taxon>Insecta</taxon>
        <taxon>Pterygota</taxon>
        <taxon>Neoptera</taxon>
        <taxon>Endopterygota</taxon>
        <taxon>Hymenoptera</taxon>
        <taxon>Apocrita</taxon>
        <taxon>Aculeata</taxon>
        <taxon>Formicoidea</taxon>
        <taxon>Formicidae</taxon>
        <taxon>Ponerinae</taxon>
        <taxon>Ponerini</taxon>
        <taxon>Harpegnathos</taxon>
    </lineage>
</organism>
<accession>E2C6U3</accession>
<feature type="non-terminal residue" evidence="1">
    <location>
        <position position="95"/>
    </location>
</feature>